<feature type="region of interest" description="Disordered" evidence="1">
    <location>
        <begin position="1"/>
        <end position="46"/>
    </location>
</feature>
<accession>A0A9D7FF69</accession>
<protein>
    <submittedName>
        <fullName evidence="2">Uncharacterized protein</fullName>
    </submittedName>
</protein>
<feature type="non-terminal residue" evidence="2">
    <location>
        <position position="1"/>
    </location>
</feature>
<organism evidence="2 3">
    <name type="scientific">Candidatus Propionivibrio dominans</name>
    <dbReference type="NCBI Taxonomy" id="2954373"/>
    <lineage>
        <taxon>Bacteria</taxon>
        <taxon>Pseudomonadati</taxon>
        <taxon>Pseudomonadota</taxon>
        <taxon>Betaproteobacteria</taxon>
        <taxon>Rhodocyclales</taxon>
        <taxon>Rhodocyclaceae</taxon>
        <taxon>Propionivibrio</taxon>
    </lineage>
</organism>
<reference evidence="2" key="1">
    <citation type="submission" date="2020-10" db="EMBL/GenBank/DDBJ databases">
        <title>Connecting structure to function with the recovery of over 1000 high-quality activated sludge metagenome-assembled genomes encoding full-length rRNA genes using long-read sequencing.</title>
        <authorList>
            <person name="Singleton C.M."/>
            <person name="Petriglieri F."/>
            <person name="Kristensen J.M."/>
            <person name="Kirkegaard R.H."/>
            <person name="Michaelsen T.Y."/>
            <person name="Andersen M.H."/>
            <person name="Karst S.M."/>
            <person name="Dueholm M.S."/>
            <person name="Nielsen P.H."/>
            <person name="Albertsen M."/>
        </authorList>
    </citation>
    <scope>NUCLEOTIDE SEQUENCE</scope>
    <source>
        <strain evidence="2">EsbW_18-Q3-R4-48_MAXAC.044</strain>
    </source>
</reference>
<dbReference type="AlphaFoldDB" id="A0A9D7FF69"/>
<proteinExistence type="predicted"/>
<name>A0A9D7FF69_9RHOO</name>
<evidence type="ECO:0000313" key="2">
    <source>
        <dbReference type="EMBL" id="MBK7424843.1"/>
    </source>
</evidence>
<dbReference type="Proteomes" id="UP000886602">
    <property type="component" value="Unassembled WGS sequence"/>
</dbReference>
<gene>
    <name evidence="2" type="ORF">IPJ48_18170</name>
</gene>
<dbReference type="EMBL" id="JADJNC010000055">
    <property type="protein sequence ID" value="MBK7424843.1"/>
    <property type="molecule type" value="Genomic_DNA"/>
</dbReference>
<sequence>RHVASDFANRHPVADLEGTPVGDHQSAMMLAMADEDPSETTTPAAG</sequence>
<evidence type="ECO:0000313" key="3">
    <source>
        <dbReference type="Proteomes" id="UP000886602"/>
    </source>
</evidence>
<evidence type="ECO:0000256" key="1">
    <source>
        <dbReference type="SAM" id="MobiDB-lite"/>
    </source>
</evidence>
<comment type="caution">
    <text evidence="2">The sequence shown here is derived from an EMBL/GenBank/DDBJ whole genome shotgun (WGS) entry which is preliminary data.</text>
</comment>